<protein>
    <submittedName>
        <fullName evidence="1">Uncharacterized protein</fullName>
    </submittedName>
</protein>
<sequence length="1064" mass="118769">MTGGGSGGRGGEVIVIVLVSVIAAVVVEIVTARRRRITIEKEIWSAEKFGFGFGFYFEVLLIGFDMGCSGSKVDDLPLVIRCRERKDLLKAAADHRYALAAAHVSYFRSLKEVGDALRKFVEEELVVGASSSSTTTAASSPVVTLHSLDDDDDDGEVKEKKRIKGNFNQGNSKSKNLTSDDSGSGDSHVHHNHGHGDDDDSDSHVHLSSDDDSDVSHHHIHRHPVDTEDKDTHAHQIPGPYGSGNRYGYGMPPPGYGMMNEMPPGYGMMSEPPPGYGVMNAPPSGGYWGAFPSYFGMNQPYQAWEPSNYEQPSTSYRSTNIYYMKKSSPVMRTVIHEPEPVTNGYSNSYVSYPFENEGFYGYPMGPNVQPERGLDGRKLNSRPDPPPPPSPKASTWDFLNPFDAYDNGYAGFYSQYGHEYRSSTSSPDSTEVRKREGIPELEEETENEGFRDTQKGKRMNEDVKRSYSGEGTSGSRAVPLRDGTIRDSPKRRVPLNKRTEAGYRTVPIQTSAESDPKASPLQNNEGSATQMSSPQQYNEGSSRAVPSDKSEAAGSINMTDSSSDTILSSKSPEDVYVKKKGVSFEVDETPKHDIDSSKFSSLTPLSPHGTRDLREVVAEIRDEFAIASDNGKEVALMLEVGKLPYQPNFIRVLLSRILYLMSPSSSSSYPISRRSVRLAAKTMKLAKSYFADIETDIGGKPYNLSCTLEKLYAWEKKLYKEVKDEERLRVIYEKLCKRLQTLDEKGAESSKIEPVRASIRKLLTKLNICIKTIDSIAARIHKLRDEELHPQVAELIHGLIRMWKSMFRCHQKQFQAIMESKVRALKANTGFQKDSGVRATLELETELRSWLGHFNNWIRTQKFYVESLNGWLLRCLLYEPEETPDGPVPYSPGRLGAPPVFVICNDWNQAMEAISETRVANAMNSFASSLRELWEKQGEEQRQRLKADDLSKDFKNQLKAVHMDKRKAMGEEDTLSDKTGVSIVPSDSRVSRLDDLKVDLDTVGKRLAEEKAKHKDAIKIVHDAASRSVQGGLVPIFKALESFSLEVLKAHEQVRLQNDGQRLS</sequence>
<dbReference type="Proteomes" id="UP001060085">
    <property type="component" value="Linkage Group LG04"/>
</dbReference>
<evidence type="ECO:0000313" key="1">
    <source>
        <dbReference type="EMBL" id="KAI5665950.1"/>
    </source>
</evidence>
<evidence type="ECO:0000313" key="2">
    <source>
        <dbReference type="Proteomes" id="UP001060085"/>
    </source>
</evidence>
<reference evidence="2" key="1">
    <citation type="journal article" date="2023" name="Nat. Plants">
        <title>Single-cell RNA sequencing provides a high-resolution roadmap for understanding the multicellular compartmentation of specialized metabolism.</title>
        <authorList>
            <person name="Sun S."/>
            <person name="Shen X."/>
            <person name="Li Y."/>
            <person name="Li Y."/>
            <person name="Wang S."/>
            <person name="Li R."/>
            <person name="Zhang H."/>
            <person name="Shen G."/>
            <person name="Guo B."/>
            <person name="Wei J."/>
            <person name="Xu J."/>
            <person name="St-Pierre B."/>
            <person name="Chen S."/>
            <person name="Sun C."/>
        </authorList>
    </citation>
    <scope>NUCLEOTIDE SEQUENCE [LARGE SCALE GENOMIC DNA]</scope>
</reference>
<keyword evidence="2" id="KW-1185">Reference proteome</keyword>
<comment type="caution">
    <text evidence="1">The sequence shown here is derived from an EMBL/GenBank/DDBJ whole genome shotgun (WGS) entry which is preliminary data.</text>
</comment>
<gene>
    <name evidence="1" type="ORF">M9H77_15803</name>
</gene>
<proteinExistence type="predicted"/>
<accession>A0ACC0AYM0</accession>
<name>A0ACC0AYM0_CATRO</name>
<organism evidence="1 2">
    <name type="scientific">Catharanthus roseus</name>
    <name type="common">Madagascar periwinkle</name>
    <name type="synonym">Vinca rosea</name>
    <dbReference type="NCBI Taxonomy" id="4058"/>
    <lineage>
        <taxon>Eukaryota</taxon>
        <taxon>Viridiplantae</taxon>
        <taxon>Streptophyta</taxon>
        <taxon>Embryophyta</taxon>
        <taxon>Tracheophyta</taxon>
        <taxon>Spermatophyta</taxon>
        <taxon>Magnoliopsida</taxon>
        <taxon>eudicotyledons</taxon>
        <taxon>Gunneridae</taxon>
        <taxon>Pentapetalae</taxon>
        <taxon>asterids</taxon>
        <taxon>lamiids</taxon>
        <taxon>Gentianales</taxon>
        <taxon>Apocynaceae</taxon>
        <taxon>Rauvolfioideae</taxon>
        <taxon>Vinceae</taxon>
        <taxon>Catharanthinae</taxon>
        <taxon>Catharanthus</taxon>
    </lineage>
</organism>
<dbReference type="EMBL" id="CM044704">
    <property type="protein sequence ID" value="KAI5665950.1"/>
    <property type="molecule type" value="Genomic_DNA"/>
</dbReference>